<evidence type="ECO:0000313" key="2">
    <source>
        <dbReference type="EMBL" id="ACB96258.1"/>
    </source>
</evidence>
<accession>B2IJE5</accession>
<dbReference type="KEGG" id="bid:Bind_2686"/>
<name>B2IJE5_BEII9</name>
<dbReference type="HOGENOM" id="CLU_035030_0_0_5"/>
<keyword evidence="1" id="KW-0732">Signal</keyword>
<reference evidence="2 3" key="2">
    <citation type="journal article" date="2010" name="J. Bacteriol.">
        <title>Complete genome sequence of Beijerinckia indica subsp. indica.</title>
        <authorList>
            <person name="Tamas I."/>
            <person name="Dedysh S.N."/>
            <person name="Liesack W."/>
            <person name="Stott M.B."/>
            <person name="Alam M."/>
            <person name="Murrell J.C."/>
            <person name="Dunfield P.F."/>
        </authorList>
    </citation>
    <scope>NUCLEOTIDE SEQUENCE [LARGE SCALE GENOMIC DNA]</scope>
    <source>
        <strain evidence="3">ATCC 9039 / DSM 1715 / NCIMB 8712</strain>
    </source>
</reference>
<sequence>MRRQVTNLLAMVLSFCSLCEGSMAQSWNSASASPSAEQSGSGTVVPLNIVPHPERSPVEIVRSIMTLQDQVVSGKKPVETAMPKIMSQMADHLLAQNPDVWKDPKNIEALITYLLSGGQSRVAKKILEIDTLPSEQRNLLEAVYAYITGHKTRAENLLATVDPQTLSALLGAHVALIKALLVAESDPAKAISYLDTARILAPGTLIEEAALRREIFLADSANKLSKFVFLSRQYIRRFHNSVYFDNFYKHFSAAIIHLGLADNVEQVAKLDDLIAEMKPGEQARIYLAIAYKSLINGRLPVASFVLAKASALTRETSSTPDQYKLYQASVDFLAGHAEKGLNTISQLDESNLTALDISLAHTILEIGGAIQSLDHESHSAQHAHAQPDASLVDHDDIQDLGELATRSIEATDRVLRGENL</sequence>
<gene>
    <name evidence="2" type="ordered locus">Bind_2686</name>
</gene>
<protein>
    <submittedName>
        <fullName evidence="2">Putative chemotaxis protein</fullName>
    </submittedName>
</protein>
<proteinExistence type="predicted"/>
<dbReference type="AlphaFoldDB" id="B2IJE5"/>
<feature type="chain" id="PRO_5002778820" evidence="1">
    <location>
        <begin position="25"/>
        <end position="420"/>
    </location>
</feature>
<organism evidence="2 3">
    <name type="scientific">Beijerinckia indica subsp. indica (strain ATCC 9039 / DSM 1715 / NCIMB 8712)</name>
    <dbReference type="NCBI Taxonomy" id="395963"/>
    <lineage>
        <taxon>Bacteria</taxon>
        <taxon>Pseudomonadati</taxon>
        <taxon>Pseudomonadota</taxon>
        <taxon>Alphaproteobacteria</taxon>
        <taxon>Hyphomicrobiales</taxon>
        <taxon>Beijerinckiaceae</taxon>
        <taxon>Beijerinckia</taxon>
    </lineage>
</organism>
<dbReference type="EMBL" id="CP001016">
    <property type="protein sequence ID" value="ACB96258.1"/>
    <property type="molecule type" value="Genomic_DNA"/>
</dbReference>
<keyword evidence="3" id="KW-1185">Reference proteome</keyword>
<dbReference type="STRING" id="395963.Bind_2686"/>
<dbReference type="eggNOG" id="ENOG502ZART">
    <property type="taxonomic scope" value="Bacteria"/>
</dbReference>
<feature type="signal peptide" evidence="1">
    <location>
        <begin position="1"/>
        <end position="24"/>
    </location>
</feature>
<reference evidence="3" key="1">
    <citation type="submission" date="2008-03" db="EMBL/GenBank/DDBJ databases">
        <title>Complete sequence of chromosome of Beijerinckia indica subsp. indica ATCC 9039.</title>
        <authorList>
            <consortium name="US DOE Joint Genome Institute"/>
            <person name="Copeland A."/>
            <person name="Lucas S."/>
            <person name="Lapidus A."/>
            <person name="Glavina del Rio T."/>
            <person name="Dalin E."/>
            <person name="Tice H."/>
            <person name="Bruce D."/>
            <person name="Goodwin L."/>
            <person name="Pitluck S."/>
            <person name="LaButti K."/>
            <person name="Schmutz J."/>
            <person name="Larimer F."/>
            <person name="Land M."/>
            <person name="Hauser L."/>
            <person name="Kyrpides N."/>
            <person name="Mikhailova N."/>
            <person name="Dunfield P.F."/>
            <person name="Dedysh S.N."/>
            <person name="Liesack W."/>
            <person name="Saw J.H."/>
            <person name="Alam M."/>
            <person name="Chen Y."/>
            <person name="Murrell J.C."/>
            <person name="Richardson P."/>
        </authorList>
    </citation>
    <scope>NUCLEOTIDE SEQUENCE [LARGE SCALE GENOMIC DNA]</scope>
    <source>
        <strain evidence="3">ATCC 9039 / DSM 1715 / NCIMB 8712</strain>
    </source>
</reference>
<evidence type="ECO:0000313" key="3">
    <source>
        <dbReference type="Proteomes" id="UP000001695"/>
    </source>
</evidence>
<evidence type="ECO:0000256" key="1">
    <source>
        <dbReference type="SAM" id="SignalP"/>
    </source>
</evidence>
<dbReference type="Proteomes" id="UP000001695">
    <property type="component" value="Chromosome"/>
</dbReference>